<reference evidence="6 7" key="2">
    <citation type="submission" date="2025-04" db="UniProtKB">
        <authorList>
            <consortium name="RefSeq"/>
        </authorList>
    </citation>
    <scope>IDENTIFICATION</scope>
    <source>
        <tissue evidence="6 7">Whole sample</tissue>
    </source>
</reference>
<dbReference type="GO" id="GO:0007156">
    <property type="term" value="P:homophilic cell adhesion via plasma membrane adhesion molecules"/>
    <property type="evidence" value="ECO:0007669"/>
    <property type="project" value="TreeGrafter"/>
</dbReference>
<keyword evidence="2" id="KW-1133">Transmembrane helix</keyword>
<evidence type="ECO:0000256" key="1">
    <source>
        <dbReference type="ARBA" id="ARBA00023319"/>
    </source>
</evidence>
<keyword evidence="5" id="KW-1185">Reference proteome</keyword>
<dbReference type="AlphaFoldDB" id="A0A8B8EDX8"/>
<dbReference type="PANTHER" id="PTHR10075">
    <property type="entry name" value="BASIGIN RELATED"/>
    <property type="match status" value="1"/>
</dbReference>
<organism evidence="5 6">
    <name type="scientific">Crassostrea virginica</name>
    <name type="common">Eastern oyster</name>
    <dbReference type="NCBI Taxonomy" id="6565"/>
    <lineage>
        <taxon>Eukaryota</taxon>
        <taxon>Metazoa</taxon>
        <taxon>Spiralia</taxon>
        <taxon>Lophotrochozoa</taxon>
        <taxon>Mollusca</taxon>
        <taxon>Bivalvia</taxon>
        <taxon>Autobranchia</taxon>
        <taxon>Pteriomorphia</taxon>
        <taxon>Ostreida</taxon>
        <taxon>Ostreoidea</taxon>
        <taxon>Ostreidae</taxon>
        <taxon>Crassostrea</taxon>
    </lineage>
</organism>
<dbReference type="GO" id="GO:0007411">
    <property type="term" value="P:axon guidance"/>
    <property type="evidence" value="ECO:0007669"/>
    <property type="project" value="TreeGrafter"/>
</dbReference>
<keyword evidence="1" id="KW-0393">Immunoglobulin domain</keyword>
<dbReference type="CDD" id="cd00096">
    <property type="entry name" value="Ig"/>
    <property type="match status" value="1"/>
</dbReference>
<dbReference type="OrthoDB" id="6140148at2759"/>
<dbReference type="PROSITE" id="PS50835">
    <property type="entry name" value="IG_LIKE"/>
    <property type="match status" value="3"/>
</dbReference>
<proteinExistence type="predicted"/>
<feature type="signal peptide" evidence="3">
    <location>
        <begin position="1"/>
        <end position="19"/>
    </location>
</feature>
<dbReference type="RefSeq" id="XP_022337728.1">
    <property type="nucleotide sequence ID" value="XM_022482020.1"/>
</dbReference>
<accession>A0A8B8EDX8</accession>
<dbReference type="RefSeq" id="XP_022337736.1">
    <property type="nucleotide sequence ID" value="XM_022482028.1"/>
</dbReference>
<feature type="domain" description="Ig-like" evidence="4">
    <location>
        <begin position="225"/>
        <end position="313"/>
    </location>
</feature>
<dbReference type="SMART" id="SM00408">
    <property type="entry name" value="IGc2"/>
    <property type="match status" value="3"/>
</dbReference>
<feature type="domain" description="Ig-like" evidence="4">
    <location>
        <begin position="26"/>
        <end position="110"/>
    </location>
</feature>
<dbReference type="GO" id="GO:0070593">
    <property type="term" value="P:dendrite self-avoidance"/>
    <property type="evidence" value="ECO:0007669"/>
    <property type="project" value="TreeGrafter"/>
</dbReference>
<evidence type="ECO:0000313" key="7">
    <source>
        <dbReference type="RefSeq" id="XP_022337736.1"/>
    </source>
</evidence>
<keyword evidence="2" id="KW-0812">Transmembrane</keyword>
<protein>
    <submittedName>
        <fullName evidence="6 7">Neural cell adhesion molecule L1-like</fullName>
    </submittedName>
</protein>
<evidence type="ECO:0000259" key="4">
    <source>
        <dbReference type="PROSITE" id="PS50835"/>
    </source>
</evidence>
<dbReference type="InterPro" id="IPR013098">
    <property type="entry name" value="Ig_I-set"/>
</dbReference>
<dbReference type="GO" id="GO:0098632">
    <property type="term" value="F:cell-cell adhesion mediator activity"/>
    <property type="evidence" value="ECO:0007669"/>
    <property type="project" value="TreeGrafter"/>
</dbReference>
<dbReference type="InterPro" id="IPR003599">
    <property type="entry name" value="Ig_sub"/>
</dbReference>
<dbReference type="InterPro" id="IPR013783">
    <property type="entry name" value="Ig-like_fold"/>
</dbReference>
<dbReference type="Proteomes" id="UP000694844">
    <property type="component" value="Chromosome 1"/>
</dbReference>
<feature type="chain" id="PRO_5044666444" evidence="3">
    <location>
        <begin position="20"/>
        <end position="608"/>
    </location>
</feature>
<keyword evidence="3" id="KW-0732">Signal</keyword>
<evidence type="ECO:0000313" key="5">
    <source>
        <dbReference type="Proteomes" id="UP000694844"/>
    </source>
</evidence>
<dbReference type="InterPro" id="IPR003598">
    <property type="entry name" value="Ig_sub2"/>
</dbReference>
<sequence length="608" mass="68583">MKWTLCVVLIVALNCGVKGQDKQVPPKIISTFNKEYFFPRGSHLANASFSCKAESDPISYEWQKDGVVLENNKYISVNNTSGSLNISWMETENYGTYQCFANNSFGTSVSYPFKVQEARLSSFPMYPVQEIRCTQFEHCLVKCLDKPTCIPDSQCKVEWKIGEGTKNNVEVSKRVEVDGNGDLHFLWTDTSDRSNMQYRCGVWHEQLKKLVVGSNTYIAIDSASPEPDEIEPILVFKKNGKAQTGEKEVLGCSFSGYPAPDVEWFSPQNQTINETLGKYEIRDFGRELTILHAEPEDEGYYFCKGKVKSKFLQEQVFFNVTSAPVLVGDNQMQDTTVPVGGNATFHCNVSSLSMELPPSPPMWKKNGMNLQYERGKYILSQSSRHLTVANVQNNDTGTYQCMSENSEGVLLKEVILNVIDPITIRKRPLSSYKIMPEEVLTLAVIADSDPSLTLQYKWTFMDLQGNQKEIENNEFWKISNNSLTIDVSQVSDPWEVRGFYSVKIYHKYDQKIINITVETATISTEDADQEMSDTTTIETDIISTGSDISSTEESGASTTALLGNQPSIVPEANMDFLIYIVLIGTILVIVISMAIWKRRQKKMQRTEL</sequence>
<dbReference type="InterPro" id="IPR036179">
    <property type="entry name" value="Ig-like_dom_sf"/>
</dbReference>
<feature type="transmembrane region" description="Helical" evidence="2">
    <location>
        <begin position="576"/>
        <end position="596"/>
    </location>
</feature>
<dbReference type="SUPFAM" id="SSF48726">
    <property type="entry name" value="Immunoglobulin"/>
    <property type="match status" value="3"/>
</dbReference>
<evidence type="ECO:0000256" key="2">
    <source>
        <dbReference type="SAM" id="Phobius"/>
    </source>
</evidence>
<name>A0A8B8EDX8_CRAVI</name>
<dbReference type="GeneID" id="111133545"/>
<evidence type="ECO:0000313" key="6">
    <source>
        <dbReference type="RefSeq" id="XP_022337728.1"/>
    </source>
</evidence>
<gene>
    <name evidence="6 7" type="primary">LOC111133545</name>
</gene>
<dbReference type="PANTHER" id="PTHR10075:SF100">
    <property type="entry name" value="FASCICLIN-2"/>
    <property type="match status" value="1"/>
</dbReference>
<dbReference type="GO" id="GO:0005886">
    <property type="term" value="C:plasma membrane"/>
    <property type="evidence" value="ECO:0007669"/>
    <property type="project" value="TreeGrafter"/>
</dbReference>
<dbReference type="GO" id="GO:0030424">
    <property type="term" value="C:axon"/>
    <property type="evidence" value="ECO:0007669"/>
    <property type="project" value="TreeGrafter"/>
</dbReference>
<dbReference type="Gene3D" id="2.60.40.10">
    <property type="entry name" value="Immunoglobulins"/>
    <property type="match status" value="3"/>
</dbReference>
<dbReference type="Pfam" id="PF13927">
    <property type="entry name" value="Ig_3"/>
    <property type="match status" value="1"/>
</dbReference>
<dbReference type="InterPro" id="IPR007110">
    <property type="entry name" value="Ig-like_dom"/>
</dbReference>
<reference evidence="5" key="1">
    <citation type="submission" date="2024-06" db="UniProtKB">
        <authorList>
            <consortium name="RefSeq"/>
        </authorList>
    </citation>
    <scope>NUCLEOTIDE SEQUENCE [LARGE SCALE GENOMIC DNA]</scope>
</reference>
<dbReference type="SMART" id="SM00409">
    <property type="entry name" value="IG"/>
    <property type="match status" value="3"/>
</dbReference>
<feature type="domain" description="Ig-like" evidence="4">
    <location>
        <begin position="324"/>
        <end position="417"/>
    </location>
</feature>
<dbReference type="Pfam" id="PF07679">
    <property type="entry name" value="I-set"/>
    <property type="match status" value="2"/>
</dbReference>
<evidence type="ECO:0000256" key="3">
    <source>
        <dbReference type="SAM" id="SignalP"/>
    </source>
</evidence>
<dbReference type="KEGG" id="cvn:111133545"/>
<keyword evidence="2" id="KW-0472">Membrane</keyword>